<gene>
    <name evidence="2" type="ORF">C479_13228</name>
</gene>
<keyword evidence="3" id="KW-1185">Reference proteome</keyword>
<dbReference type="AlphaFoldDB" id="M0BDC3"/>
<protein>
    <recommendedName>
        <fullName evidence="4">Zinc-ribbon domain-containing protein</fullName>
    </recommendedName>
</protein>
<reference evidence="2 3" key="1">
    <citation type="journal article" date="2014" name="PLoS Genet.">
        <title>Phylogenetically driven sequencing of extremely halophilic archaea reveals strategies for static and dynamic osmo-response.</title>
        <authorList>
            <person name="Becker E.A."/>
            <person name="Seitzer P.M."/>
            <person name="Tritt A."/>
            <person name="Larsen D."/>
            <person name="Krusor M."/>
            <person name="Yao A.I."/>
            <person name="Wu D."/>
            <person name="Madern D."/>
            <person name="Eisen J.A."/>
            <person name="Darling A.E."/>
            <person name="Facciotti M.T."/>
        </authorList>
    </citation>
    <scope>NUCLEOTIDE SEQUENCE [LARGE SCALE GENOMIC DNA]</scope>
    <source>
        <strain evidence="2 3">JCM 14624</strain>
    </source>
</reference>
<accession>M0BDC3</accession>
<dbReference type="Proteomes" id="UP000011560">
    <property type="component" value="Unassembled WGS sequence"/>
</dbReference>
<evidence type="ECO:0008006" key="4">
    <source>
        <dbReference type="Google" id="ProtNLM"/>
    </source>
</evidence>
<sequence>MNDPAENAADSDQVPETVRDQLDELELPELRGVLSYVQRRIESLRRPIAEEIVETATGEVVDIENHGTHAIVRTHPPDPDGPGVDTELVSLYHVRRERHVNGEELLHWSFLGDIRDTVEWRCNSCGRPLDASGGSCPHCGSEQTEPRDTER</sequence>
<proteinExistence type="predicted"/>
<evidence type="ECO:0000256" key="1">
    <source>
        <dbReference type="SAM" id="MobiDB-lite"/>
    </source>
</evidence>
<evidence type="ECO:0000313" key="3">
    <source>
        <dbReference type="Proteomes" id="UP000011560"/>
    </source>
</evidence>
<comment type="caution">
    <text evidence="2">The sequence shown here is derived from an EMBL/GenBank/DDBJ whole genome shotgun (WGS) entry which is preliminary data.</text>
</comment>
<feature type="region of interest" description="Disordered" evidence="1">
    <location>
        <begin position="129"/>
        <end position="151"/>
    </location>
</feature>
<dbReference type="OrthoDB" id="237450at2157"/>
<organism evidence="2 3">
    <name type="scientific">Halovivax asiaticus JCM 14624</name>
    <dbReference type="NCBI Taxonomy" id="1227490"/>
    <lineage>
        <taxon>Archaea</taxon>
        <taxon>Methanobacteriati</taxon>
        <taxon>Methanobacteriota</taxon>
        <taxon>Stenosarchaea group</taxon>
        <taxon>Halobacteria</taxon>
        <taxon>Halobacteriales</taxon>
        <taxon>Natrialbaceae</taxon>
        <taxon>Halovivax</taxon>
    </lineage>
</organism>
<evidence type="ECO:0000313" key="2">
    <source>
        <dbReference type="EMBL" id="ELZ08303.1"/>
    </source>
</evidence>
<name>M0BDC3_9EURY</name>
<dbReference type="EMBL" id="AOIQ01000021">
    <property type="protein sequence ID" value="ELZ08303.1"/>
    <property type="molecule type" value="Genomic_DNA"/>
</dbReference>
<dbReference type="RefSeq" id="WP_007703482.1">
    <property type="nucleotide sequence ID" value="NZ_AOIQ01000021.1"/>
</dbReference>